<dbReference type="InterPro" id="IPR032799">
    <property type="entry name" value="TAXi_C"/>
</dbReference>
<keyword evidence="6" id="KW-1185">Reference proteome</keyword>
<dbReference type="InterPro" id="IPR001461">
    <property type="entry name" value="Aspartic_peptidase_A1"/>
</dbReference>
<dbReference type="EMBL" id="CAJGYO010000309">
    <property type="protein sequence ID" value="CAD6341804.1"/>
    <property type="molecule type" value="Genomic_DNA"/>
</dbReference>
<sequence length="561" mass="59907">MTPSVASLSFVCLLVLLLPSQHGASSHASYMLGSRQIFSKRPTKSSGNSQQASTVPTATTFSSSIATGLGNNKLPVVHPQSTCSPLHRLLSLTAADVLRRDASRIRHRFSSQSSLVAASTLSPAVTIIPTNGSSDPTRLPGALHYSVLVSYGTPEQQFPVFLDTSSIGASLVRCKPCASDSDDCHPAFDPSRSSTFAHVLCGAPDCPTNCSGDSFCPLDSIYSIIEGAFAEDVLTLAPSTVIQDFRFVCLDVDEPDDLPVAGTLDLSRDRNSLPSQLSSSGQAPAAAFSYCLPKSPNSQGYLSLGVDATVRDKHVTAHAPLASNGNPELASMYFIDLVGMSLGVEDIPIPAGTFGNNSTILDVGTTFTMLTPDAYMLLRDSFRKQMSQNNRLSQGFDGFDTCFNLTGVRGLTIPLLWFKFSNGERLLIDLDQMLYYDDPAAAPFTMACLAFSSLDASDVFSAVIGTYTLASTEVVYDVAGGKAWTCVHDMLSSANNLNLLLLPCDNDSSLDPLINRLLTTHRLCASCLSAHRCLPYATTVTATTTAARDRSVPLRIERCES</sequence>
<dbReference type="AlphaFoldDB" id="A0A811SKP7"/>
<comment type="similarity">
    <text evidence="1">Belongs to the peptidase A1 family.</text>
</comment>
<dbReference type="InterPro" id="IPR032861">
    <property type="entry name" value="TAXi_N"/>
</dbReference>
<dbReference type="Pfam" id="PF14543">
    <property type="entry name" value="TAXi_N"/>
    <property type="match status" value="1"/>
</dbReference>
<feature type="active site" evidence="2">
    <location>
        <position position="362"/>
    </location>
</feature>
<dbReference type="Proteomes" id="UP000604825">
    <property type="component" value="Unassembled WGS sequence"/>
</dbReference>
<dbReference type="PANTHER" id="PTHR13683">
    <property type="entry name" value="ASPARTYL PROTEASES"/>
    <property type="match status" value="1"/>
</dbReference>
<dbReference type="PROSITE" id="PS51767">
    <property type="entry name" value="PEPTIDASE_A1"/>
    <property type="match status" value="1"/>
</dbReference>
<comment type="caution">
    <text evidence="5">The sequence shown here is derived from an EMBL/GenBank/DDBJ whole genome shotgun (WGS) entry which is preliminary data.</text>
</comment>
<feature type="chain" id="PRO_5033031510" description="Peptidase A1 domain-containing protein" evidence="3">
    <location>
        <begin position="24"/>
        <end position="561"/>
    </location>
</feature>
<dbReference type="GO" id="GO:0006508">
    <property type="term" value="P:proteolysis"/>
    <property type="evidence" value="ECO:0007669"/>
    <property type="project" value="InterPro"/>
</dbReference>
<protein>
    <recommendedName>
        <fullName evidence="4">Peptidase A1 domain-containing protein</fullName>
    </recommendedName>
</protein>
<feature type="domain" description="Peptidase A1" evidence="4">
    <location>
        <begin position="145"/>
        <end position="486"/>
    </location>
</feature>
<accession>A0A811SKP7</accession>
<feature type="signal peptide" evidence="3">
    <location>
        <begin position="1"/>
        <end position="23"/>
    </location>
</feature>
<evidence type="ECO:0000256" key="2">
    <source>
        <dbReference type="PIRSR" id="PIRSR601461-1"/>
    </source>
</evidence>
<proteinExistence type="inferred from homology"/>
<dbReference type="OrthoDB" id="2747330at2759"/>
<evidence type="ECO:0000259" key="4">
    <source>
        <dbReference type="PROSITE" id="PS51767"/>
    </source>
</evidence>
<dbReference type="InterPro" id="IPR021109">
    <property type="entry name" value="Peptidase_aspartic_dom_sf"/>
</dbReference>
<dbReference type="Pfam" id="PF14541">
    <property type="entry name" value="TAXi_C"/>
    <property type="match status" value="1"/>
</dbReference>
<gene>
    <name evidence="5" type="ORF">NCGR_LOCUS65902</name>
</gene>
<organism evidence="5 6">
    <name type="scientific">Miscanthus lutarioriparius</name>
    <dbReference type="NCBI Taxonomy" id="422564"/>
    <lineage>
        <taxon>Eukaryota</taxon>
        <taxon>Viridiplantae</taxon>
        <taxon>Streptophyta</taxon>
        <taxon>Embryophyta</taxon>
        <taxon>Tracheophyta</taxon>
        <taxon>Spermatophyta</taxon>
        <taxon>Magnoliopsida</taxon>
        <taxon>Liliopsida</taxon>
        <taxon>Poales</taxon>
        <taxon>Poaceae</taxon>
        <taxon>PACMAD clade</taxon>
        <taxon>Panicoideae</taxon>
        <taxon>Andropogonodae</taxon>
        <taxon>Andropogoneae</taxon>
        <taxon>Saccharinae</taxon>
        <taxon>Miscanthus</taxon>
    </lineage>
</organism>
<evidence type="ECO:0000313" key="6">
    <source>
        <dbReference type="Proteomes" id="UP000604825"/>
    </source>
</evidence>
<evidence type="ECO:0000256" key="3">
    <source>
        <dbReference type="SAM" id="SignalP"/>
    </source>
</evidence>
<evidence type="ECO:0000256" key="1">
    <source>
        <dbReference type="ARBA" id="ARBA00007447"/>
    </source>
</evidence>
<dbReference type="GO" id="GO:0004190">
    <property type="term" value="F:aspartic-type endopeptidase activity"/>
    <property type="evidence" value="ECO:0007669"/>
    <property type="project" value="InterPro"/>
</dbReference>
<dbReference type="InterPro" id="IPR033121">
    <property type="entry name" value="PEPTIDASE_A1"/>
</dbReference>
<feature type="active site" evidence="2">
    <location>
        <position position="163"/>
    </location>
</feature>
<dbReference type="SUPFAM" id="SSF50630">
    <property type="entry name" value="Acid proteases"/>
    <property type="match status" value="1"/>
</dbReference>
<evidence type="ECO:0000313" key="5">
    <source>
        <dbReference type="EMBL" id="CAD6341804.1"/>
    </source>
</evidence>
<dbReference type="PANTHER" id="PTHR13683:SF632">
    <property type="entry name" value="PEPTIDASE A1 DOMAIN-CONTAINING PROTEIN"/>
    <property type="match status" value="1"/>
</dbReference>
<reference evidence="5" key="1">
    <citation type="submission" date="2020-10" db="EMBL/GenBank/DDBJ databases">
        <authorList>
            <person name="Han B."/>
            <person name="Lu T."/>
            <person name="Zhao Q."/>
            <person name="Huang X."/>
            <person name="Zhao Y."/>
        </authorList>
    </citation>
    <scope>NUCLEOTIDE SEQUENCE</scope>
</reference>
<dbReference type="Gene3D" id="2.40.70.10">
    <property type="entry name" value="Acid Proteases"/>
    <property type="match status" value="2"/>
</dbReference>
<keyword evidence="3" id="KW-0732">Signal</keyword>
<name>A0A811SKP7_9POAL</name>